<dbReference type="SUPFAM" id="SSF54403">
    <property type="entry name" value="Cystatin/monellin"/>
    <property type="match status" value="1"/>
</dbReference>
<evidence type="ECO:0000256" key="1">
    <source>
        <dbReference type="SAM" id="SignalP"/>
    </source>
</evidence>
<dbReference type="RefSeq" id="WP_243329978.1">
    <property type="nucleotide sequence ID" value="NZ_AP027081.1"/>
</dbReference>
<dbReference type="Proteomes" id="UP001228113">
    <property type="component" value="Chromosome"/>
</dbReference>
<feature type="signal peptide" evidence="1">
    <location>
        <begin position="1"/>
        <end position="20"/>
    </location>
</feature>
<protein>
    <submittedName>
        <fullName evidence="2">Uncharacterized protein</fullName>
    </submittedName>
</protein>
<proteinExistence type="predicted"/>
<dbReference type="EMBL" id="AP027081">
    <property type="protein sequence ID" value="BDU77884.1"/>
    <property type="molecule type" value="Genomic_DNA"/>
</dbReference>
<keyword evidence="3" id="KW-1185">Reference proteome</keyword>
<keyword evidence="1" id="KW-0732">Signal</keyword>
<evidence type="ECO:0000313" key="3">
    <source>
        <dbReference type="Proteomes" id="UP001228113"/>
    </source>
</evidence>
<reference evidence="2" key="1">
    <citation type="journal article" date="2023" name="Int. J. Syst. Evol. Microbiol.">
        <title>Mesoterricola silvestris gen. nov., sp. nov., Mesoterricola sediminis sp. nov., Geothrix oryzae sp. nov., Geothrix edaphica sp. nov., Geothrix rubra sp. nov., and Geothrix limicola sp. nov., six novel members of Acidobacteriota isolated from soils.</title>
        <authorList>
            <person name="Itoh H."/>
            <person name="Sugisawa Y."/>
            <person name="Mise K."/>
            <person name="Xu Z."/>
            <person name="Kuniyasu M."/>
            <person name="Ushijima N."/>
            <person name="Kawano K."/>
            <person name="Kobayashi E."/>
            <person name="Shiratori Y."/>
            <person name="Masuda Y."/>
            <person name="Senoo K."/>
        </authorList>
    </citation>
    <scope>NUCLEOTIDE SEQUENCE</scope>
    <source>
        <strain evidence="2">W786</strain>
    </source>
</reference>
<sequence>MRPALLALTLGLVLSPSAFAGTPEPGARSGHPMVGAYSPASADLDLVQEARTFVQAHLQGLDLDEVCEAYTQVVAGLNIKFVCPVRGEDGLSRWQFVVYRSLDGRQHFTSAIRIP</sequence>
<gene>
    <name evidence="2" type="ORF">METESE_28420</name>
</gene>
<accession>A0AA48KD52</accession>
<feature type="chain" id="PRO_5041301790" evidence="1">
    <location>
        <begin position="21"/>
        <end position="115"/>
    </location>
</feature>
<name>A0AA48KD52_9BACT</name>
<dbReference type="AlphaFoldDB" id="A0AA48KD52"/>
<dbReference type="KEGG" id="msea:METESE_28420"/>
<evidence type="ECO:0000313" key="2">
    <source>
        <dbReference type="EMBL" id="BDU77884.1"/>
    </source>
</evidence>
<dbReference type="InterPro" id="IPR046350">
    <property type="entry name" value="Cystatin_sf"/>
</dbReference>
<organism evidence="2 3">
    <name type="scientific">Mesoterricola sediminis</name>
    <dbReference type="NCBI Taxonomy" id="2927980"/>
    <lineage>
        <taxon>Bacteria</taxon>
        <taxon>Pseudomonadati</taxon>
        <taxon>Acidobacteriota</taxon>
        <taxon>Holophagae</taxon>
        <taxon>Holophagales</taxon>
        <taxon>Holophagaceae</taxon>
        <taxon>Mesoterricola</taxon>
    </lineage>
</organism>